<organism evidence="9">
    <name type="scientific">Amphimedon queenslandica</name>
    <name type="common">Sponge</name>
    <dbReference type="NCBI Taxonomy" id="400682"/>
    <lineage>
        <taxon>Eukaryota</taxon>
        <taxon>Metazoa</taxon>
        <taxon>Porifera</taxon>
        <taxon>Demospongiae</taxon>
        <taxon>Heteroscleromorpha</taxon>
        <taxon>Haplosclerida</taxon>
        <taxon>Niphatidae</taxon>
        <taxon>Amphimedon</taxon>
    </lineage>
</organism>
<comment type="similarity">
    <text evidence="2">Belongs to the ERGIC family.</text>
</comment>
<dbReference type="OMA" id="FSHRIYK"/>
<reference evidence="10" key="1">
    <citation type="journal article" date="2010" name="Nature">
        <title>The Amphimedon queenslandica genome and the evolution of animal complexity.</title>
        <authorList>
            <person name="Srivastava M."/>
            <person name="Simakov O."/>
            <person name="Chapman J."/>
            <person name="Fahey B."/>
            <person name="Gauthier M.E."/>
            <person name="Mitros T."/>
            <person name="Richards G.S."/>
            <person name="Conaco C."/>
            <person name="Dacre M."/>
            <person name="Hellsten U."/>
            <person name="Larroux C."/>
            <person name="Putnam N.H."/>
            <person name="Stanke M."/>
            <person name="Adamska M."/>
            <person name="Darling A."/>
            <person name="Degnan S.M."/>
            <person name="Oakley T.H."/>
            <person name="Plachetzki D.C."/>
            <person name="Zhai Y."/>
            <person name="Adamski M."/>
            <person name="Calcino A."/>
            <person name="Cummins S.F."/>
            <person name="Goodstein D.M."/>
            <person name="Harris C."/>
            <person name="Jackson D.J."/>
            <person name="Leys S.P."/>
            <person name="Shu S."/>
            <person name="Woodcroft B.J."/>
            <person name="Vervoort M."/>
            <person name="Kosik K.S."/>
            <person name="Manning G."/>
            <person name="Degnan B.M."/>
            <person name="Rokhsar D.S."/>
        </authorList>
    </citation>
    <scope>NUCLEOTIDE SEQUENCE [LARGE SCALE GENOMIC DNA]</scope>
</reference>
<evidence type="ECO:0000256" key="5">
    <source>
        <dbReference type="ARBA" id="ARBA00023136"/>
    </source>
</evidence>
<evidence type="ECO:0000256" key="4">
    <source>
        <dbReference type="ARBA" id="ARBA00022989"/>
    </source>
</evidence>
<accession>A0A1X7VE51</accession>
<dbReference type="PANTHER" id="PTHR10984:SF30">
    <property type="entry name" value="ENDOPLASMIC RETICULUM-GOLGI INTERMEDIATE COMPARTMENT PROTEIN 2"/>
    <property type="match status" value="1"/>
</dbReference>
<dbReference type="PANTHER" id="PTHR10984">
    <property type="entry name" value="ENDOPLASMIC RETICULUM-GOLGI INTERMEDIATE COMPARTMENT PROTEIN"/>
    <property type="match status" value="1"/>
</dbReference>
<dbReference type="GO" id="GO:0005783">
    <property type="term" value="C:endoplasmic reticulum"/>
    <property type="evidence" value="ECO:0007669"/>
    <property type="project" value="TreeGrafter"/>
</dbReference>
<dbReference type="EnsemblMetazoa" id="Aqu2.1.37787_001">
    <property type="protein sequence ID" value="Aqu2.1.37787_001"/>
    <property type="gene ID" value="Aqu2.1.37787"/>
</dbReference>
<sequence>MRRRQALKVVKEFDAFPKVSEDYIKPTTRGGLFSIVSITIILFLIVSELSYFKDSEILYEYMVDTDMTSTLKLRFDITVAMPCEFLGADVVDAAGSSKSLQQEVHKEPTIFELNKEQKAWLAAKQEVIRRHEGLRLLRDVMFDSHPQQYIPFPEHPQHSAPLTSCRVHGHIQVNKVSGNFHITAGQAVPHPQGHAHLSAFVPTNMINFSHRIDSFGFGVSTPGMVDPLEGTYVIARESNRLFQYYIQIVPTTLQMRGGSDLHTNQYSVTERNRAISHKAGSHGLPGLFFKYEIYSLMVLMKEVDRPLSLFLVRLCAIVGGVFATLGMISQFLGYILGFFKRTKSEET</sequence>
<feature type="transmembrane region" description="Helical" evidence="6">
    <location>
        <begin position="310"/>
        <end position="336"/>
    </location>
</feature>
<dbReference type="AlphaFoldDB" id="A0A1X7VE51"/>
<dbReference type="GO" id="GO:0030134">
    <property type="term" value="C:COPII-coated ER to Golgi transport vesicle"/>
    <property type="evidence" value="ECO:0007669"/>
    <property type="project" value="TreeGrafter"/>
</dbReference>
<evidence type="ECO:0000256" key="2">
    <source>
        <dbReference type="ARBA" id="ARBA00005648"/>
    </source>
</evidence>
<proteinExistence type="inferred from homology"/>
<dbReference type="Pfam" id="PF07970">
    <property type="entry name" value="COPIIcoated_ERV"/>
    <property type="match status" value="1"/>
</dbReference>
<dbReference type="InterPro" id="IPR045888">
    <property type="entry name" value="Erv"/>
</dbReference>
<keyword evidence="4 6" id="KW-1133">Transmembrane helix</keyword>
<dbReference type="GO" id="GO:0006890">
    <property type="term" value="P:retrograde vesicle-mediated transport, Golgi to endoplasmic reticulum"/>
    <property type="evidence" value="ECO:0007669"/>
    <property type="project" value="TreeGrafter"/>
</dbReference>
<evidence type="ECO:0000256" key="3">
    <source>
        <dbReference type="ARBA" id="ARBA00022692"/>
    </source>
</evidence>
<dbReference type="eggNOG" id="KOG2667">
    <property type="taxonomic scope" value="Eukaryota"/>
</dbReference>
<keyword evidence="3 6" id="KW-0812">Transmembrane</keyword>
<evidence type="ECO:0000259" key="7">
    <source>
        <dbReference type="Pfam" id="PF07970"/>
    </source>
</evidence>
<evidence type="ECO:0000256" key="6">
    <source>
        <dbReference type="SAM" id="Phobius"/>
    </source>
</evidence>
<evidence type="ECO:0000313" key="10">
    <source>
        <dbReference type="Proteomes" id="UP000007879"/>
    </source>
</evidence>
<dbReference type="EnsemblMetazoa" id="XM_003384808.3">
    <property type="protein sequence ID" value="XP_003384856.1"/>
    <property type="gene ID" value="LOC100637118"/>
</dbReference>
<keyword evidence="5 6" id="KW-0472">Membrane</keyword>
<comment type="subcellular location">
    <subcellularLocation>
        <location evidence="1">Endoplasmic reticulum-Golgi intermediate compartment membrane</location>
        <topology evidence="1">Multi-pass membrane protein</topology>
    </subcellularLocation>
</comment>
<dbReference type="GO" id="GO:0033116">
    <property type="term" value="C:endoplasmic reticulum-Golgi intermediate compartment membrane"/>
    <property type="evidence" value="ECO:0007669"/>
    <property type="project" value="UniProtKB-SubCell"/>
</dbReference>
<name>A0A1X7VE51_AMPQE</name>
<dbReference type="GO" id="GO:0006888">
    <property type="term" value="P:endoplasmic reticulum to Golgi vesicle-mediated transport"/>
    <property type="evidence" value="ECO:0007669"/>
    <property type="project" value="TreeGrafter"/>
</dbReference>
<feature type="domain" description="Endoplasmic reticulum vesicle transporter C-terminal" evidence="7">
    <location>
        <begin position="163"/>
        <end position="328"/>
    </location>
</feature>
<dbReference type="OrthoDB" id="5541786at2759"/>
<keyword evidence="10" id="KW-1185">Reference proteome</keyword>
<feature type="transmembrane region" description="Helical" evidence="6">
    <location>
        <begin position="32"/>
        <end position="52"/>
    </location>
</feature>
<dbReference type="InterPro" id="IPR039542">
    <property type="entry name" value="Erv_N"/>
</dbReference>
<dbReference type="KEGG" id="aqu:100637118"/>
<reference evidence="9" key="2">
    <citation type="submission" date="2017-05" db="UniProtKB">
        <authorList>
            <consortium name="EnsemblMetazoa"/>
        </authorList>
    </citation>
    <scope>IDENTIFICATION</scope>
</reference>
<evidence type="ECO:0000256" key="1">
    <source>
        <dbReference type="ARBA" id="ARBA00004457"/>
    </source>
</evidence>
<evidence type="ECO:0000259" key="8">
    <source>
        <dbReference type="Pfam" id="PF13850"/>
    </source>
</evidence>
<protein>
    <recommendedName>
        <fullName evidence="11">Endoplasmic reticulum vesicle transporter C-terminal domain-containing protein</fullName>
    </recommendedName>
</protein>
<evidence type="ECO:0008006" key="11">
    <source>
        <dbReference type="Google" id="ProtNLM"/>
    </source>
</evidence>
<dbReference type="Proteomes" id="UP000007879">
    <property type="component" value="Unassembled WGS sequence"/>
</dbReference>
<dbReference type="InterPro" id="IPR012936">
    <property type="entry name" value="Erv_C"/>
</dbReference>
<evidence type="ECO:0000313" key="9">
    <source>
        <dbReference type="EnsemblMetazoa" id="Aqu2.1.37787_001"/>
    </source>
</evidence>
<dbReference type="InParanoid" id="A0A1X7VE51"/>
<dbReference type="Pfam" id="PF13850">
    <property type="entry name" value="ERGIC_N"/>
    <property type="match status" value="1"/>
</dbReference>
<dbReference type="STRING" id="400682.A0A1X7VE51"/>
<feature type="domain" description="Endoplasmic reticulum vesicle transporter N-terminal" evidence="8">
    <location>
        <begin position="10"/>
        <end position="97"/>
    </location>
</feature>
<gene>
    <name evidence="9" type="primary">100637118</name>
</gene>